<dbReference type="InterPro" id="IPR047187">
    <property type="entry name" value="SF1_C_Upf1"/>
</dbReference>
<keyword evidence="11" id="KW-1185">Reference proteome</keyword>
<evidence type="ECO:0000256" key="5">
    <source>
        <dbReference type="ARBA" id="ARBA00022840"/>
    </source>
</evidence>
<evidence type="ECO:0000256" key="4">
    <source>
        <dbReference type="ARBA" id="ARBA00022806"/>
    </source>
</evidence>
<protein>
    <recommendedName>
        <fullName evidence="12">DNA helicase</fullName>
    </recommendedName>
</protein>
<keyword evidence="2" id="KW-0547">Nucleotide-binding</keyword>
<dbReference type="GO" id="GO:0005524">
    <property type="term" value="F:ATP binding"/>
    <property type="evidence" value="ECO:0007669"/>
    <property type="project" value="UniProtKB-KW"/>
</dbReference>
<dbReference type="PANTHER" id="PTHR43788">
    <property type="entry name" value="DNA2/NAM7 HELICASE FAMILY MEMBER"/>
    <property type="match status" value="1"/>
</dbReference>
<feature type="domain" description="DNA2/NAM7 helicase helicase" evidence="8">
    <location>
        <begin position="177"/>
        <end position="527"/>
    </location>
</feature>
<feature type="domain" description="DNA2/NAM7 helicase-like C-terminal" evidence="9">
    <location>
        <begin position="562"/>
        <end position="731"/>
    </location>
</feature>
<gene>
    <name evidence="10" type="ORF">Gferi_18925</name>
</gene>
<evidence type="ECO:0000313" key="11">
    <source>
        <dbReference type="Proteomes" id="UP000095743"/>
    </source>
</evidence>
<dbReference type="Pfam" id="PF13086">
    <property type="entry name" value="AAA_11"/>
    <property type="match status" value="1"/>
</dbReference>
<dbReference type="Gene3D" id="3.40.50.300">
    <property type="entry name" value="P-loop containing nucleotide triphosphate hydrolases"/>
    <property type="match status" value="3"/>
</dbReference>
<dbReference type="OrthoDB" id="9757917at2"/>
<feature type="coiled-coil region" evidence="6">
    <location>
        <begin position="289"/>
        <end position="316"/>
    </location>
</feature>
<keyword evidence="3" id="KW-0378">Hydrolase</keyword>
<evidence type="ECO:0000259" key="7">
    <source>
        <dbReference type="Pfam" id="PF10881"/>
    </source>
</evidence>
<evidence type="ECO:0000256" key="1">
    <source>
        <dbReference type="ARBA" id="ARBA00007913"/>
    </source>
</evidence>
<accession>A0A1D8GKH3</accession>
<dbReference type="Pfam" id="PF10881">
    <property type="entry name" value="DUF2726"/>
    <property type="match status" value="1"/>
</dbReference>
<dbReference type="AlphaFoldDB" id="A0A1D8GKH3"/>
<dbReference type="CDD" id="cd18808">
    <property type="entry name" value="SF1_C_Upf1"/>
    <property type="match status" value="1"/>
</dbReference>
<dbReference type="CDD" id="cd17934">
    <property type="entry name" value="DEXXQc_Upf1-like"/>
    <property type="match status" value="1"/>
</dbReference>
<evidence type="ECO:0000256" key="6">
    <source>
        <dbReference type="SAM" id="Coils"/>
    </source>
</evidence>
<feature type="domain" description="DUF2726" evidence="7">
    <location>
        <begin position="791"/>
        <end position="913"/>
    </location>
</feature>
<comment type="similarity">
    <text evidence="1">Belongs to the DNA2/NAM7 helicase family.</text>
</comment>
<dbReference type="SUPFAM" id="SSF52540">
    <property type="entry name" value="P-loop containing nucleoside triphosphate hydrolases"/>
    <property type="match status" value="1"/>
</dbReference>
<dbReference type="EMBL" id="CP017269">
    <property type="protein sequence ID" value="AOT71417.1"/>
    <property type="molecule type" value="Genomic_DNA"/>
</dbReference>
<dbReference type="InterPro" id="IPR041679">
    <property type="entry name" value="DNA2/NAM7-like_C"/>
</dbReference>
<organism evidence="10 11">
    <name type="scientific">Geosporobacter ferrireducens</name>
    <dbReference type="NCBI Taxonomy" id="1424294"/>
    <lineage>
        <taxon>Bacteria</taxon>
        <taxon>Bacillati</taxon>
        <taxon>Bacillota</taxon>
        <taxon>Clostridia</taxon>
        <taxon>Peptostreptococcales</taxon>
        <taxon>Thermotaleaceae</taxon>
        <taxon>Geosporobacter</taxon>
    </lineage>
</organism>
<dbReference type="KEGG" id="gfe:Gferi_18925"/>
<dbReference type="InterPro" id="IPR050534">
    <property type="entry name" value="Coronavir_polyprotein_1ab"/>
</dbReference>
<dbReference type="InterPro" id="IPR024402">
    <property type="entry name" value="DUF2726"/>
</dbReference>
<reference evidence="10 11" key="1">
    <citation type="submission" date="2016-09" db="EMBL/GenBank/DDBJ databases">
        <title>Genomic analysis reveals versatility of anaerobic energy metabolism of Geosporobacter ferrireducens IRF9 of phylum Firmicutes.</title>
        <authorList>
            <person name="Kim S.-J."/>
        </authorList>
    </citation>
    <scope>NUCLEOTIDE SEQUENCE [LARGE SCALE GENOMIC DNA]</scope>
    <source>
        <strain evidence="10 11">IRF9</strain>
    </source>
</reference>
<dbReference type="PANTHER" id="PTHR43788:SF8">
    <property type="entry name" value="DNA-BINDING PROTEIN SMUBP-2"/>
    <property type="match status" value="1"/>
</dbReference>
<keyword evidence="4" id="KW-0347">Helicase</keyword>
<evidence type="ECO:0000313" key="10">
    <source>
        <dbReference type="EMBL" id="AOT71417.1"/>
    </source>
</evidence>
<dbReference type="GO" id="GO:0004386">
    <property type="term" value="F:helicase activity"/>
    <property type="evidence" value="ECO:0007669"/>
    <property type="project" value="UniProtKB-KW"/>
</dbReference>
<evidence type="ECO:0000259" key="9">
    <source>
        <dbReference type="Pfam" id="PF13087"/>
    </source>
</evidence>
<evidence type="ECO:0008006" key="12">
    <source>
        <dbReference type="Google" id="ProtNLM"/>
    </source>
</evidence>
<evidence type="ECO:0000259" key="8">
    <source>
        <dbReference type="Pfam" id="PF13086"/>
    </source>
</evidence>
<proteinExistence type="inferred from homology"/>
<dbReference type="GO" id="GO:0016787">
    <property type="term" value="F:hydrolase activity"/>
    <property type="evidence" value="ECO:0007669"/>
    <property type="project" value="UniProtKB-KW"/>
</dbReference>
<dbReference type="STRING" id="1424294.Gferi_18925"/>
<dbReference type="RefSeq" id="WP_069979230.1">
    <property type="nucleotide sequence ID" value="NZ_CP017269.1"/>
</dbReference>
<sequence>MDQDKFLIILKGKDKTSKVVSYDIEGSSVDIEFLGGAEPYTYSIENVVIKENPTVIDVTNKAVYCKDIPIYGIKYMLDFSGTVKIIFNKEKSQIYDFKSLRIEDNSINTDAAKDILKYWTEISQYTNTDDESGAFLRKEYENLKFVSLNSVLGCYINKEPIKNLPFDTNNIIFPFKFNLSQKQAMENALKSNISVIEGPPGTGKTQTILNIIANLAIMQNKTVAVVSGNNAAVKNVKDKLEKDKYNFFVAPLGNNKNKESFFSNLPQYDISDWNSDIEESELLEKINGLNSHINNLLELNRQKAKIQQRLSTYLVEKQHFEIYYSNQKLEGIKRLSFYRKAPEKIISFLVDSYFAKENGKSDSILYKLKLLVKYGFTDFKSLKEKEIDIILNLQREYYNLKIESLEKEKEDIQNKLDKGSFDDLLEQHEEYSTVLFKHKLYKKYHGKKIMDFKINTYRKNFDKFIETFPIMLSTTHSLRNCVPENYLFDYLIIDESSQVDLLTGVLSLSCCKNAIIVGDIKQLPQIVDQAIQDKISTIDIEDIYNYFKQNILSSMLSLYGDTLPRVILKEHYRCHPKIIGFCNQKYYNDELIPFTKENEDDEPLILYRAAEGNHMRDVTRGERKGKFNQRELDVTVEEVLKNPRLCVEEISDIGFTTPYRKQVEKADSMLDDEIECDTIHKYQGREKPVMIMSTVLDNSRSGKIGIPFVDDPCKINVAVSRAQKQFVLVTHNWLFNEFGKEVSDLIRYMEYNTLDENIIDSEIVSVFDLLYKEYSDKLISFKSRLTQNSKYQSENIMWTLLNDIVSEDRYNSLEFTTQVFLKNLLNNTDRLNNAELNYVNRNASVDFVVYHKLNKQPILIVEVDGFTFHENNPEQLERDKIKNSILSKYDLPLIRLATTGSGEEAKVKNKLDELLNND</sequence>
<dbReference type="InterPro" id="IPR041677">
    <property type="entry name" value="DNA2/NAM7_AAA_11"/>
</dbReference>
<dbReference type="Pfam" id="PF13087">
    <property type="entry name" value="AAA_12"/>
    <property type="match status" value="1"/>
</dbReference>
<name>A0A1D8GKH3_9FIRM</name>
<feature type="coiled-coil region" evidence="6">
    <location>
        <begin position="395"/>
        <end position="422"/>
    </location>
</feature>
<evidence type="ECO:0000256" key="2">
    <source>
        <dbReference type="ARBA" id="ARBA00022741"/>
    </source>
</evidence>
<dbReference type="Gene3D" id="3.40.960.10">
    <property type="entry name" value="VSR Endonuclease"/>
    <property type="match status" value="1"/>
</dbReference>
<dbReference type="Proteomes" id="UP000095743">
    <property type="component" value="Chromosome"/>
</dbReference>
<keyword evidence="5" id="KW-0067">ATP-binding</keyword>
<dbReference type="InterPro" id="IPR027417">
    <property type="entry name" value="P-loop_NTPase"/>
</dbReference>
<keyword evidence="6" id="KW-0175">Coiled coil</keyword>
<evidence type="ECO:0000256" key="3">
    <source>
        <dbReference type="ARBA" id="ARBA00022801"/>
    </source>
</evidence>